<organism evidence="1 2">
    <name type="scientific">Vibrio ishigakensis</name>
    <dbReference type="NCBI Taxonomy" id="1481914"/>
    <lineage>
        <taxon>Bacteria</taxon>
        <taxon>Pseudomonadati</taxon>
        <taxon>Pseudomonadota</taxon>
        <taxon>Gammaproteobacteria</taxon>
        <taxon>Vibrionales</taxon>
        <taxon>Vibrionaceae</taxon>
        <taxon>Vibrio</taxon>
    </lineage>
</organism>
<proteinExistence type="predicted"/>
<gene>
    <name evidence="1" type="ORF">JCM19241_1343</name>
</gene>
<reference evidence="1 2" key="2">
    <citation type="submission" date="2015-01" db="EMBL/GenBank/DDBJ databases">
        <authorList>
            <consortium name="NBRP consortium"/>
            <person name="Sawabe T."/>
            <person name="Meirelles P."/>
            <person name="Feng G."/>
            <person name="Sayaka M."/>
            <person name="Hattori M."/>
            <person name="Ohkuma M."/>
        </authorList>
    </citation>
    <scope>NUCLEOTIDE SEQUENCE [LARGE SCALE GENOMIC DNA]</scope>
    <source>
        <strain evidence="2">JCM 19241</strain>
    </source>
</reference>
<sequence length="37" mass="4242">MQQFEGSVSSAQSALGYYWPDKATKDRLKSLEYQAQE</sequence>
<dbReference type="EMBL" id="BBSC01000003">
    <property type="protein sequence ID" value="GAM75000.1"/>
    <property type="molecule type" value="Genomic_DNA"/>
</dbReference>
<accession>A0A0B8Q5U7</accession>
<name>A0A0B8Q5U7_9VIBR</name>
<evidence type="ECO:0000313" key="1">
    <source>
        <dbReference type="EMBL" id="GAM75000.1"/>
    </source>
</evidence>
<dbReference type="AlphaFoldDB" id="A0A0B8Q5U7"/>
<reference evidence="1 2" key="1">
    <citation type="submission" date="2015-01" db="EMBL/GenBank/DDBJ databases">
        <title>Vibrio sp. C94 JCM 19241 whole genome shotgun sequence.</title>
        <authorList>
            <person name="Sawabe T."/>
            <person name="Meirelles P."/>
            <person name="Feng G."/>
            <person name="Sayaka M."/>
            <person name="Hattori M."/>
            <person name="Ohkuma M."/>
        </authorList>
    </citation>
    <scope>NUCLEOTIDE SEQUENCE [LARGE SCALE GENOMIC DNA]</scope>
    <source>
        <strain evidence="2">JCM 19241</strain>
    </source>
</reference>
<evidence type="ECO:0000313" key="2">
    <source>
        <dbReference type="Proteomes" id="UP000031666"/>
    </source>
</evidence>
<dbReference type="Proteomes" id="UP000031666">
    <property type="component" value="Unassembled WGS sequence"/>
</dbReference>
<protein>
    <submittedName>
        <fullName evidence="1">Uncharacterized protein</fullName>
    </submittedName>
</protein>
<comment type="caution">
    <text evidence="1">The sequence shown here is derived from an EMBL/GenBank/DDBJ whole genome shotgun (WGS) entry which is preliminary data.</text>
</comment>